<evidence type="ECO:0000256" key="3">
    <source>
        <dbReference type="ARBA" id="ARBA00022475"/>
    </source>
</evidence>
<dbReference type="Gene3D" id="2.30.30.60">
    <property type="match status" value="1"/>
</dbReference>
<protein>
    <submittedName>
        <fullName evidence="11">Mechanosensitive ion channel family protein</fullName>
    </submittedName>
</protein>
<dbReference type="Pfam" id="PF00924">
    <property type="entry name" value="MS_channel_2nd"/>
    <property type="match status" value="1"/>
</dbReference>
<organism evidence="11 12">
    <name type="scientific">Marivirga salinarum</name>
    <dbReference type="NCBI Taxonomy" id="3059078"/>
    <lineage>
        <taxon>Bacteria</taxon>
        <taxon>Pseudomonadati</taxon>
        <taxon>Bacteroidota</taxon>
        <taxon>Cytophagia</taxon>
        <taxon>Cytophagales</taxon>
        <taxon>Marivirgaceae</taxon>
        <taxon>Marivirga</taxon>
    </lineage>
</organism>
<dbReference type="Proteomes" id="UP001230496">
    <property type="component" value="Chromosome"/>
</dbReference>
<dbReference type="SUPFAM" id="SSF50182">
    <property type="entry name" value="Sm-like ribonucleoproteins"/>
    <property type="match status" value="1"/>
</dbReference>
<keyword evidence="6 7" id="KW-0472">Membrane</keyword>
<dbReference type="InterPro" id="IPR011014">
    <property type="entry name" value="MscS_channel_TM-2"/>
</dbReference>
<dbReference type="EMBL" id="CP129971">
    <property type="protein sequence ID" value="WKK74569.2"/>
    <property type="molecule type" value="Genomic_DNA"/>
</dbReference>
<dbReference type="InterPro" id="IPR008910">
    <property type="entry name" value="MSC_TM_helix"/>
</dbReference>
<dbReference type="Pfam" id="PF21088">
    <property type="entry name" value="MS_channel_1st"/>
    <property type="match status" value="1"/>
</dbReference>
<reference evidence="11 12" key="1">
    <citation type="submission" date="2023-08" db="EMBL/GenBank/DDBJ databases">
        <title>Comparative genomics and taxonomic characterization of three novel marine species of genus Marivirga.</title>
        <authorList>
            <person name="Muhammad N."/>
            <person name="Kim S.-G."/>
        </authorList>
    </citation>
    <scope>NUCLEOTIDE SEQUENCE [LARGE SCALE GENOMIC DNA]</scope>
    <source>
        <strain evidence="11 12">BDSF4-3</strain>
    </source>
</reference>
<dbReference type="GO" id="GO:0005886">
    <property type="term" value="C:plasma membrane"/>
    <property type="evidence" value="ECO:0007669"/>
    <property type="project" value="UniProtKB-SubCell"/>
</dbReference>
<evidence type="ECO:0000259" key="8">
    <source>
        <dbReference type="Pfam" id="PF00924"/>
    </source>
</evidence>
<evidence type="ECO:0000256" key="4">
    <source>
        <dbReference type="ARBA" id="ARBA00022692"/>
    </source>
</evidence>
<feature type="transmembrane region" description="Helical" evidence="7">
    <location>
        <begin position="75"/>
        <end position="93"/>
    </location>
</feature>
<evidence type="ECO:0000259" key="9">
    <source>
        <dbReference type="Pfam" id="PF21082"/>
    </source>
</evidence>
<feature type="domain" description="Mechanosensitive ion channel MscS C-terminal" evidence="9">
    <location>
        <begin position="196"/>
        <end position="280"/>
    </location>
</feature>
<evidence type="ECO:0000259" key="10">
    <source>
        <dbReference type="Pfam" id="PF21088"/>
    </source>
</evidence>
<dbReference type="InterPro" id="IPR011066">
    <property type="entry name" value="MscS_channel_C_sf"/>
</dbReference>
<evidence type="ECO:0000256" key="5">
    <source>
        <dbReference type="ARBA" id="ARBA00022989"/>
    </source>
</evidence>
<dbReference type="AlphaFoldDB" id="A0AA49GAC7"/>
<dbReference type="Gene3D" id="3.30.70.100">
    <property type="match status" value="1"/>
</dbReference>
<dbReference type="SUPFAM" id="SSF82689">
    <property type="entry name" value="Mechanosensitive channel protein MscS (YggB), C-terminal domain"/>
    <property type="match status" value="1"/>
</dbReference>
<dbReference type="InterPro" id="IPR049278">
    <property type="entry name" value="MS_channel_C"/>
</dbReference>
<dbReference type="Gene3D" id="1.10.287.1260">
    <property type="match status" value="1"/>
</dbReference>
<dbReference type="Pfam" id="PF05552">
    <property type="entry name" value="MS_channel_1st_1"/>
    <property type="match status" value="1"/>
</dbReference>
<dbReference type="RefSeq" id="WP_308347437.1">
    <property type="nucleotide sequence ID" value="NZ_CP129971.1"/>
</dbReference>
<dbReference type="InterPro" id="IPR049142">
    <property type="entry name" value="MS_channel_1st"/>
</dbReference>
<keyword evidence="3" id="KW-1003">Cell membrane</keyword>
<dbReference type="InterPro" id="IPR023408">
    <property type="entry name" value="MscS_beta-dom_sf"/>
</dbReference>
<evidence type="ECO:0000313" key="12">
    <source>
        <dbReference type="Proteomes" id="UP001230496"/>
    </source>
</evidence>
<gene>
    <name evidence="11" type="ORF">QYS49_23015</name>
</gene>
<dbReference type="InterPro" id="IPR006685">
    <property type="entry name" value="MscS_channel_2nd"/>
</dbReference>
<keyword evidence="5 7" id="KW-1133">Transmembrane helix</keyword>
<dbReference type="InterPro" id="IPR010920">
    <property type="entry name" value="LSM_dom_sf"/>
</dbReference>
<keyword evidence="4 7" id="KW-0812">Transmembrane</keyword>
<evidence type="ECO:0000256" key="1">
    <source>
        <dbReference type="ARBA" id="ARBA00004651"/>
    </source>
</evidence>
<feature type="domain" description="Mechanosensitive ion channel MscS" evidence="8">
    <location>
        <begin position="122"/>
        <end position="188"/>
    </location>
</feature>
<dbReference type="PANTHER" id="PTHR30221">
    <property type="entry name" value="SMALL-CONDUCTANCE MECHANOSENSITIVE CHANNEL"/>
    <property type="match status" value="1"/>
</dbReference>
<dbReference type="InterPro" id="IPR045275">
    <property type="entry name" value="MscS_archaea/bacteria_type"/>
</dbReference>
<dbReference type="Pfam" id="PF21082">
    <property type="entry name" value="MS_channel_3rd"/>
    <property type="match status" value="1"/>
</dbReference>
<comment type="similarity">
    <text evidence="2">Belongs to the MscS (TC 1.A.23) family.</text>
</comment>
<feature type="domain" description="Mechanosensitive ion channel transmembrane helices 2/3" evidence="10">
    <location>
        <begin position="79"/>
        <end position="121"/>
    </location>
</feature>
<keyword evidence="12" id="KW-1185">Reference proteome</keyword>
<evidence type="ECO:0000313" key="11">
    <source>
        <dbReference type="EMBL" id="WKK74569.2"/>
    </source>
</evidence>
<dbReference type="PANTHER" id="PTHR30221:SF1">
    <property type="entry name" value="SMALL-CONDUCTANCE MECHANOSENSITIVE CHANNEL"/>
    <property type="match status" value="1"/>
</dbReference>
<name>A0AA49GAC7_9BACT</name>
<evidence type="ECO:0000256" key="7">
    <source>
        <dbReference type="SAM" id="Phobius"/>
    </source>
</evidence>
<accession>A0AA49GAC7</accession>
<dbReference type="KEGG" id="msaa:QYS49_23015"/>
<dbReference type="SUPFAM" id="SSF82861">
    <property type="entry name" value="Mechanosensitive channel protein MscS (YggB), transmembrane region"/>
    <property type="match status" value="1"/>
</dbReference>
<sequence length="311" mass="34876">MQNNKIDSVKNELAKPIEAITTKLDTWMEMLVEMIPNMLLSIILFIIFIVLARLVRKLFIKVFQKSSDNKALQNLFATIIHYSMIGIGLFIILDLLNLDKAVTSLLAGVGVIGLALGFAFQDIAANFVSGVILAFRKPFLIDDVVQVGDLMGIVNRTNLRVTVIRTYQGQEVYVPNKDVLSNAITNYSILGERRIDLAVGVSYGEDLHKVHDLVLETLKNLEGVIRHEDMIFTYKEFGDSSINFEIKFWIKFPDNPSFLEMRSKAIMAVKDAFDKDGITIPFPIRTLDFGIKGGQKLSEMNIGPNNSLSSK</sequence>
<feature type="transmembrane region" description="Helical" evidence="7">
    <location>
        <begin position="34"/>
        <end position="55"/>
    </location>
</feature>
<proteinExistence type="inferred from homology"/>
<dbReference type="GO" id="GO:0008381">
    <property type="term" value="F:mechanosensitive monoatomic ion channel activity"/>
    <property type="evidence" value="ECO:0007669"/>
    <property type="project" value="InterPro"/>
</dbReference>
<comment type="subcellular location">
    <subcellularLocation>
        <location evidence="1">Cell membrane</location>
        <topology evidence="1">Multi-pass membrane protein</topology>
    </subcellularLocation>
</comment>
<evidence type="ECO:0000256" key="2">
    <source>
        <dbReference type="ARBA" id="ARBA00008017"/>
    </source>
</evidence>
<feature type="transmembrane region" description="Helical" evidence="7">
    <location>
        <begin position="105"/>
        <end position="128"/>
    </location>
</feature>
<evidence type="ECO:0000256" key="6">
    <source>
        <dbReference type="ARBA" id="ARBA00023136"/>
    </source>
</evidence>